<keyword evidence="7" id="KW-0788">Thiol protease</keyword>
<dbReference type="InterPro" id="IPR042467">
    <property type="entry name" value="Peptidase_C65_otubain_sub2"/>
</dbReference>
<evidence type="ECO:0000256" key="5">
    <source>
        <dbReference type="ARBA" id="ARBA00022786"/>
    </source>
</evidence>
<comment type="caution">
    <text evidence="10">The sequence shown here is derived from an EMBL/GenBank/DDBJ whole genome shotgun (WGS) entry which is preliminary data.</text>
</comment>
<comment type="catalytic activity">
    <reaction evidence="1">
        <text>Thiol-dependent hydrolysis of ester, thioester, amide, peptide and isopeptide bonds formed by the C-terminal Gly of ubiquitin (a 76-residue protein attached to proteins as an intracellular targeting signal).</text>
        <dbReference type="EC" id="3.4.19.12"/>
    </reaction>
</comment>
<dbReference type="GO" id="GO:0004843">
    <property type="term" value="F:cysteine-type deubiquitinase activity"/>
    <property type="evidence" value="ECO:0007669"/>
    <property type="project" value="UniProtKB-EC"/>
</dbReference>
<dbReference type="GO" id="GO:0005634">
    <property type="term" value="C:nucleus"/>
    <property type="evidence" value="ECO:0007669"/>
    <property type="project" value="TreeGrafter"/>
</dbReference>
<dbReference type="PANTHER" id="PTHR12931:SF15">
    <property type="entry name" value="UBIQUITIN THIOESTERASE OTUBAIN-LIKE"/>
    <property type="match status" value="1"/>
</dbReference>
<evidence type="ECO:0000313" key="11">
    <source>
        <dbReference type="Proteomes" id="UP001314263"/>
    </source>
</evidence>
<dbReference type="GO" id="GO:0006508">
    <property type="term" value="P:proteolysis"/>
    <property type="evidence" value="ECO:0007669"/>
    <property type="project" value="UniProtKB-KW"/>
</dbReference>
<dbReference type="InterPro" id="IPR019400">
    <property type="entry name" value="Peptidase_C65_otubain"/>
</dbReference>
<keyword evidence="5" id="KW-0833">Ubl conjugation pathway</keyword>
<dbReference type="AlphaFoldDB" id="A0AAV1HVH6"/>
<sequence length="372" mass="40830">MVASGSQSGLSPARAASSVGAIHQQAHEAFTDDAESKPHNYCEDPSVKTSLAENTLHTSVNSVSAAPGDSSGEQPAEIGTATAPLALPAPEDSSRPTDEQIIAQENSIRAEVADSLPFVGDIEPLSALEAEYRDGSSVFRDKIHSLGLHYTSIRRTRGDGNCAFRAFIFGYMEQLVKTNDLQERNRVVTCLRQWKAKLVEAGFQELVFEDAMEVVIDQLNSLGTPEPLQVAMLEENMRDSMLSPMIVMLLRLLTSAEIQRRTDFFAPFVMGLCDEGVTVQQFCTRYVEPMGEESDHIHLVALTDALLVPVRVIYLDRSMGAAMAGTGNDHASVNHHDFIPEAMQADPKLPKPIQPRVHVLYRPGHYDVLYPL</sequence>
<feature type="compositionally biased region" description="Polar residues" evidence="8">
    <location>
        <begin position="1"/>
        <end position="10"/>
    </location>
</feature>
<dbReference type="EMBL" id="CAUYUE010000002">
    <property type="protein sequence ID" value="CAK0747732.1"/>
    <property type="molecule type" value="Genomic_DNA"/>
</dbReference>
<evidence type="ECO:0000313" key="10">
    <source>
        <dbReference type="EMBL" id="CAK0747732.1"/>
    </source>
</evidence>
<dbReference type="SUPFAM" id="SSF54001">
    <property type="entry name" value="Cysteine proteinases"/>
    <property type="match status" value="1"/>
</dbReference>
<dbReference type="GO" id="GO:0071108">
    <property type="term" value="P:protein K48-linked deubiquitination"/>
    <property type="evidence" value="ECO:0007669"/>
    <property type="project" value="TreeGrafter"/>
</dbReference>
<feature type="compositionally biased region" description="Polar residues" evidence="8">
    <location>
        <begin position="47"/>
        <end position="64"/>
    </location>
</feature>
<keyword evidence="4" id="KW-0645">Protease</keyword>
<evidence type="ECO:0000259" key="9">
    <source>
        <dbReference type="PROSITE" id="PS50802"/>
    </source>
</evidence>
<evidence type="ECO:0000256" key="4">
    <source>
        <dbReference type="ARBA" id="ARBA00022670"/>
    </source>
</evidence>
<feature type="compositionally biased region" description="Basic and acidic residues" evidence="8">
    <location>
        <begin position="25"/>
        <end position="46"/>
    </location>
</feature>
<keyword evidence="11" id="KW-1185">Reference proteome</keyword>
<dbReference type="EC" id="3.4.19.12" evidence="3"/>
<evidence type="ECO:0000256" key="3">
    <source>
        <dbReference type="ARBA" id="ARBA00012759"/>
    </source>
</evidence>
<evidence type="ECO:0000256" key="8">
    <source>
        <dbReference type="SAM" id="MobiDB-lite"/>
    </source>
</evidence>
<organism evidence="10 11">
    <name type="scientific">Coccomyxa viridis</name>
    <dbReference type="NCBI Taxonomy" id="1274662"/>
    <lineage>
        <taxon>Eukaryota</taxon>
        <taxon>Viridiplantae</taxon>
        <taxon>Chlorophyta</taxon>
        <taxon>core chlorophytes</taxon>
        <taxon>Trebouxiophyceae</taxon>
        <taxon>Trebouxiophyceae incertae sedis</taxon>
        <taxon>Coccomyxaceae</taxon>
        <taxon>Coccomyxa</taxon>
    </lineage>
</organism>
<comment type="similarity">
    <text evidence="2">Belongs to the peptidase C65 family.</text>
</comment>
<name>A0AAV1HVH6_9CHLO</name>
<dbReference type="InterPro" id="IPR003323">
    <property type="entry name" value="OTU_dom"/>
</dbReference>
<dbReference type="FunFam" id="1.20.1300.20:FF:000001">
    <property type="entry name" value="Ubiquitin thioesterase OTUB1"/>
    <property type="match status" value="1"/>
</dbReference>
<gene>
    <name evidence="10" type="ORF">CVIRNUC_001786</name>
</gene>
<dbReference type="Gene3D" id="3.30.200.60">
    <property type="entry name" value="Peptidase C65 Otubain, subdomain 1"/>
    <property type="match status" value="1"/>
</dbReference>
<feature type="region of interest" description="Disordered" evidence="8">
    <location>
        <begin position="1"/>
        <end position="76"/>
    </location>
</feature>
<dbReference type="GO" id="GO:0043130">
    <property type="term" value="F:ubiquitin binding"/>
    <property type="evidence" value="ECO:0007669"/>
    <property type="project" value="TreeGrafter"/>
</dbReference>
<dbReference type="Proteomes" id="UP001314263">
    <property type="component" value="Unassembled WGS sequence"/>
</dbReference>
<reference evidence="10 11" key="1">
    <citation type="submission" date="2023-10" db="EMBL/GenBank/DDBJ databases">
        <authorList>
            <person name="Maclean D."/>
            <person name="Macfadyen A."/>
        </authorList>
    </citation>
    <scope>NUCLEOTIDE SEQUENCE [LARGE SCALE GENOMIC DNA]</scope>
</reference>
<feature type="domain" description="OTU" evidence="9">
    <location>
        <begin position="151"/>
        <end position="372"/>
    </location>
</feature>
<evidence type="ECO:0000256" key="1">
    <source>
        <dbReference type="ARBA" id="ARBA00000707"/>
    </source>
</evidence>
<accession>A0AAV1HVH6</accession>
<protein>
    <recommendedName>
        <fullName evidence="3">ubiquitinyl hydrolase 1</fullName>
        <ecNumber evidence="3">3.4.19.12</ecNumber>
    </recommendedName>
</protein>
<evidence type="ECO:0000256" key="2">
    <source>
        <dbReference type="ARBA" id="ARBA00006579"/>
    </source>
</evidence>
<dbReference type="Pfam" id="PF10275">
    <property type="entry name" value="Peptidase_C65"/>
    <property type="match status" value="1"/>
</dbReference>
<proteinExistence type="inferred from homology"/>
<dbReference type="PANTHER" id="PTHR12931">
    <property type="entry name" value="UBIQUITIN THIOLESTERASE PROTEIN OTUB"/>
    <property type="match status" value="1"/>
</dbReference>
<evidence type="ECO:0000256" key="6">
    <source>
        <dbReference type="ARBA" id="ARBA00022801"/>
    </source>
</evidence>
<dbReference type="CDD" id="cd22765">
    <property type="entry name" value="AtOTU1-like"/>
    <property type="match status" value="1"/>
</dbReference>
<dbReference type="InterPro" id="IPR042468">
    <property type="entry name" value="Peptidase_C65_otubain_sub1"/>
</dbReference>
<evidence type="ECO:0000256" key="7">
    <source>
        <dbReference type="ARBA" id="ARBA00022807"/>
    </source>
</evidence>
<dbReference type="InterPro" id="IPR038765">
    <property type="entry name" value="Papain-like_cys_pep_sf"/>
</dbReference>
<dbReference type="PROSITE" id="PS50802">
    <property type="entry name" value="OTU"/>
    <property type="match status" value="1"/>
</dbReference>
<dbReference type="Gene3D" id="1.20.1300.20">
    <property type="entry name" value="Peptidase C65 Otubain, subdomain 2"/>
    <property type="match status" value="1"/>
</dbReference>
<keyword evidence="6" id="KW-0378">Hydrolase</keyword>